<evidence type="ECO:0000313" key="1">
    <source>
        <dbReference type="EMBL" id="SEH05363.1"/>
    </source>
</evidence>
<accession>A0A1H6F746</accession>
<name>A0A1H6F746_9GAMM</name>
<gene>
    <name evidence="1" type="ORF">MBHS_01216</name>
</gene>
<keyword evidence="2" id="KW-1185">Reference proteome</keyword>
<dbReference type="Proteomes" id="UP000236724">
    <property type="component" value="Unassembled WGS sequence"/>
</dbReference>
<organism evidence="1 2">
    <name type="scientific">Candidatus Venteria ishoeyi</name>
    <dbReference type="NCBI Taxonomy" id="1899563"/>
    <lineage>
        <taxon>Bacteria</taxon>
        <taxon>Pseudomonadati</taxon>
        <taxon>Pseudomonadota</taxon>
        <taxon>Gammaproteobacteria</taxon>
        <taxon>Thiotrichales</taxon>
        <taxon>Thiotrichaceae</taxon>
        <taxon>Venteria</taxon>
    </lineage>
</organism>
<dbReference type="OrthoDB" id="1437908at2"/>
<evidence type="ECO:0000313" key="2">
    <source>
        <dbReference type="Proteomes" id="UP000236724"/>
    </source>
</evidence>
<dbReference type="RefSeq" id="WP_146066579.1">
    <property type="nucleotide sequence ID" value="NZ_FMSV02000214.1"/>
</dbReference>
<proteinExistence type="predicted"/>
<protein>
    <submittedName>
        <fullName evidence="1">Uncharacterized protein</fullName>
    </submittedName>
</protein>
<dbReference type="EMBL" id="FMSV02000214">
    <property type="protein sequence ID" value="SEH05363.1"/>
    <property type="molecule type" value="Genomic_DNA"/>
</dbReference>
<reference evidence="1 2" key="1">
    <citation type="submission" date="2016-10" db="EMBL/GenBank/DDBJ databases">
        <authorList>
            <person name="de Groot N.N."/>
        </authorList>
    </citation>
    <scope>NUCLEOTIDE SEQUENCE [LARGE SCALE GENOMIC DNA]</scope>
    <source>
        <strain evidence="1">MBHS1</strain>
    </source>
</reference>
<sequence length="134" mass="15735">MTVEDLKDMDIYEVKNFIRERLMYSAEEIQEARKTITGNDVAYNLLWDTKPNITLHKRFEMSEDYKSNDDILSKFDDLGLMQSFYFAKLTFYKGGGTFVWKTNKFNTGHEEYLGGFGTVDIIHFIMDQAWGLNL</sequence>
<dbReference type="AlphaFoldDB" id="A0A1H6F746"/>